<feature type="region of interest" description="Disordered" evidence="7">
    <location>
        <begin position="880"/>
        <end position="900"/>
    </location>
</feature>
<proteinExistence type="predicted"/>
<sequence length="3257" mass="373914">GADLRVRLPLALLPAQLASFRQKRAKSRGAGEAKKAAKRTGPAVAQDDGAAQDSHIVPPPNHNDQTFPPSPQSLQQLKQAVEKRNEIIAKLSSKLQEAQASRDEVQLEVQSLAGKVQALQKQLQQVYSIPVIGNQFPGADLGDITKKQQLHNSQNEDLSMEDTSTEQSGSADLGSRTSAEGFSTDTDTETDATLSELRAKLQEEKDKCLRLCFELEREKENHQHVLSLMEVERKDLQTQLSQVRSHCLEEKEVLDGELLQLRKKLQEEEESQRRWCEAEAAFTRRLQNLEDERLRQQEAVTKLKEEHREELERVNRLLEESTKEVMGLKASKNLQNQDKAGFSFAEITSADKSSGESGPDHDAMNVSLSRNHLMERYFAQSSLFDTDAVIALCLSSYSFELNSDVFCDQPLLSISNCPPKEDSDVHDKPPGLCAAGSSNALWLNDSVFEPVGTSGVSEQLFRGTDLTKELLNQQCGELRQELSMKDHDLNVLREEVCKTTEELEEANLSLSFSPSLYSKANYKELMSELEETKRRYQSTSVLLDEKTMAIGQTAELKSLQVELEKKCSSLQSAEKRRSELEAEIVNLEEAQALANQEKDKYWSKEEELSGQMMKMEQVLREELEHFENLLQAKDAELAEEREKWEDERQEKNKEVQDVREILEELRKEREEEVKALMERQVLAVEEATERLRSCHQQETSPVVRERFLLQVTERQHERTVSELKEKHDEELSWLKTQVSMEVTESLEAAHQVEMEQAKQSRELETLRLSLMHLHSSQLEVSQETALAKVQASLRDQHHLELEHIKEENEIILFSVLFLQVLRSEWASEAERTQSRLQQSLANTQTELAKTQASLAQTSQALTEAKESLCHTRTELQKSKGRLETLELSSQEEKQKREEELKPSCADKTVAACKFCAFHCTLPKDLDRKVKAENLWHQANAALFIVVISELKEQLLARSSRVDDIERIKAEFTEQKREIKEQNEAELESLRRYFEQRLRVSEESYREEIALLQLKLVESALEESVLKTTDRRFEEEKAVLEQCLAQKNEISLAELRNKHRTEMEHERAALADKHSKEMDSLNAKHKEQLDSLCTRHGDQLLDALEAALNSKRKEDLEALEAVFQETSQAQLEAREAELARKHQEETDEIEKRMLSNMDTLEATYLKEVHVRTCRTSDSQENVRMPNCKYEAVREELRKELAQMHLDKFRALAAELSQVHQVNKKPNVVKNCFFFLMKLRLFSYSLNNYRNAVMTIFLISELKGASARELEACRRELEESSSRQRQHFLEEVEILKVQSGELLQDKIHHLKVEAEKEAELEDQRQALKSEQEEKERNYTSKMSQLTAQLQQLDAVVAQLRAEVGCLQGELEGKRAEMETLDTLLQRRERESQEGGNLLKMLTDDLQTAKEERHKLHQANDKLKKVLIEMLRSTVATEELIGKKINTRSNISDEATHQRITCGLYSSIHTPDLELTHQLCESLLVSDMHINPGGEEAAMNACNRLHHTVDTLLDLLNQANAQLEQTHHVHLSLEERFAQGQEDSAQLLKQHNLLLLQIDQEVRLKSQLELEFHKAEGLLEGYVADKAGLEEALLQKEAQEERLVEELEDLRRKELSEEHAALLRQKEHLSAGLGEREKGEWSLLAETERLTQDRLDLQRQAEKDHSFLSQRLRTLERELEEQEMKGQEELLHHKNHIEDLSQQVQALEKQLKHNRQFIEEQAVEREHERDEFQQEIRRLESQLRQMAGGDVKGHRFEDLVLQVESLQAIIKDKLEDHASLAAANQLAQRELAERNEEIDKLAVRIRELEQALLSSAECNGAVGQLEQELHRAKLREEELTQDKQALEQQQLSNRLQISALQSKLDETRHCYHNSTWEPTQELRDALDAAQQSLQTKEQEVWCILSLRDLSIKEAELKHLTLQLERLTTAFFSPNQEHLSALSILAEEKEGQRTVEDQKEETLPSALLEEKNHEIDHLTTEIERLQEELGNTNNKDLEAELHDLSSQVEHLRSEIARLRQDRRDEEERLHEVISTLQAELSTLGPNVCEVSDSQDGDSINPSPTPSPEPQGGPSSLKHELSLTHSTSSRPLRSRLKALQSQLETAVAEKEALEHLLLTQEEEYRGHGEEFGRRLKAEREKADELRGLLALKEAELVGIEEERSTFRLQVQQVDALQKERDHLSILVTQLQQKEQDLVREVEGLKTQEQEMKTHSLTLEAQVQRLQAEVAVAEKQARVDTALETVRAELLDEREALRKREGQLQEEIERLKQEAAALTIRVEELTSQLPEQQTSQEDAQKELLTHAEETLAKTDAALRLRETELARLGAEHQALREELTTVKQDLSNSTQRAEKLCEEGQSKDRAVADLENDNRLLKVELERLREDLNAQEETLVHQERELHQTRLRGCQSDMLAHHEGSSYRGKVYRDSISLSSPEVLQHLECSEDFLQEQFPASILGSRLSELSALELDHPRANKSPVAAMEPPLSRTITPDLSTQSSHSPRSLSVSDNFSIVDSVSAAKVCDLEGLDQTAPPSPLGSTSSISVQEWASDGYGSNVSSELGARLRVELDQTERLDAQFVEYLRCRGMNPTANTDSAAGSMSYSDDLLSPELQALLRKVYQEGCRLLTLSQRRASSSFHPSYLLSSNPPMGWQEEKRALQKTVITLRELLCRMAQRHAPVSFESCDYRCLMTMTKTCLWMHLHIYPTRLRLASICDADREHLQAESQTRSELEETQKQLKYAHETQLEQKNKIQALGYKAHFSHENVMRASSEQQRAEMQSLQGLMEQETVACSNLRRELQIEQSRNERQHSAEQREENTRLERLLTQSESRLAEIRSKLADSHRALDEELERCSKQMDDINRRHEVDGARDRKFISDLRLQLEEERRRGEELAALADKLRAEVLESRRRLDEDKTREEALREQKRKVDSALEAHRAELSELKDRMQLLKNKEREWERERQKGSQEQMERERRQESTNNKLRDLELLRQQDRQRMEELQHTLSKLQREQRDMAAQRMSGQSADVAPTPSSGLLEKILSKNAELTHTLTSLSQEKTALKHKVTCLERQLHRAENELAKVPIESENIPISEMAPSKVQRLYERYLRAESFRKALVYQKRYLLLLLGGFKECEQATLCLIATMGARPSPLPPCRRPLGRFRSAVRVVIAISRMKFLTRKWHKAIRRLPGCATVNVHAPGQLFRCTPLTPFGDFVCVRVSDCVSFTLSTQASAAMSQEPEKSLTEYINHLEKVQHRLVGSKPGEH</sequence>
<dbReference type="Proteomes" id="UP000264820">
    <property type="component" value="Unplaced"/>
</dbReference>
<feature type="region of interest" description="Disordered" evidence="7">
    <location>
        <begin position="2949"/>
        <end position="2980"/>
    </location>
</feature>
<feature type="compositionally biased region" description="Polar residues" evidence="7">
    <location>
        <begin position="2484"/>
        <end position="2502"/>
    </location>
</feature>
<dbReference type="GO" id="GO:0007165">
    <property type="term" value="P:signal transduction"/>
    <property type="evidence" value="ECO:0007669"/>
    <property type="project" value="InterPro"/>
</dbReference>
<evidence type="ECO:0000256" key="7">
    <source>
        <dbReference type="SAM" id="MobiDB-lite"/>
    </source>
</evidence>
<evidence type="ECO:0000256" key="6">
    <source>
        <dbReference type="SAM" id="Coils"/>
    </source>
</evidence>
<keyword evidence="4 6" id="KW-0175">Coiled coil</keyword>
<dbReference type="PANTHER" id="PTHR44981">
    <property type="entry name" value="PERICENTRIN-LIKE PROTEIN, ISOFORM F"/>
    <property type="match status" value="1"/>
</dbReference>
<feature type="coiled-coil region" evidence="6">
    <location>
        <begin position="2091"/>
        <end position="2402"/>
    </location>
</feature>
<evidence type="ECO:0000256" key="3">
    <source>
        <dbReference type="ARBA" id="ARBA00022553"/>
    </source>
</evidence>
<dbReference type="GO" id="GO:0060090">
    <property type="term" value="F:molecular adaptor activity"/>
    <property type="evidence" value="ECO:0007669"/>
    <property type="project" value="InterPro"/>
</dbReference>
<dbReference type="PANTHER" id="PTHR44981:SF3">
    <property type="entry name" value="PERICENTRIN"/>
    <property type="match status" value="1"/>
</dbReference>
<feature type="compositionally biased region" description="Polar residues" evidence="7">
    <location>
        <begin position="2047"/>
        <end position="2057"/>
    </location>
</feature>
<feature type="coiled-coil region" evidence="6">
    <location>
        <begin position="1655"/>
        <end position="1746"/>
    </location>
</feature>
<keyword evidence="5" id="KW-0206">Cytoskeleton</keyword>
<feature type="compositionally biased region" description="Polar residues" evidence="7">
    <location>
        <begin position="165"/>
        <end position="185"/>
    </location>
</feature>
<reference evidence="9" key="1">
    <citation type="submission" date="2025-08" db="UniProtKB">
        <authorList>
            <consortium name="Ensembl"/>
        </authorList>
    </citation>
    <scope>IDENTIFICATION</scope>
</reference>
<organism evidence="9 10">
    <name type="scientific">Hippocampus comes</name>
    <name type="common">Tiger tail seahorse</name>
    <dbReference type="NCBI Taxonomy" id="109280"/>
    <lineage>
        <taxon>Eukaryota</taxon>
        <taxon>Metazoa</taxon>
        <taxon>Chordata</taxon>
        <taxon>Craniata</taxon>
        <taxon>Vertebrata</taxon>
        <taxon>Euteleostomi</taxon>
        <taxon>Actinopterygii</taxon>
        <taxon>Neopterygii</taxon>
        <taxon>Teleostei</taxon>
        <taxon>Neoteleostei</taxon>
        <taxon>Acanthomorphata</taxon>
        <taxon>Syngnathiaria</taxon>
        <taxon>Syngnathiformes</taxon>
        <taxon>Syngnathoidei</taxon>
        <taxon>Syngnathidae</taxon>
        <taxon>Hippocampus</taxon>
    </lineage>
</organism>
<feature type="region of interest" description="Disordered" evidence="7">
    <location>
        <begin position="2471"/>
        <end position="2502"/>
    </location>
</feature>
<evidence type="ECO:0000256" key="5">
    <source>
        <dbReference type="ARBA" id="ARBA00023212"/>
    </source>
</evidence>
<feature type="region of interest" description="Disordered" evidence="7">
    <location>
        <begin position="19"/>
        <end position="71"/>
    </location>
</feature>
<name>A0A3Q3EBB3_HIPCM</name>
<dbReference type="Ensembl" id="ENSHCOT00000024537.1">
    <property type="protein sequence ID" value="ENSHCOP00000027912.1"/>
    <property type="gene ID" value="ENSHCOG00000020359.1"/>
</dbReference>
<feature type="coiled-coil region" evidence="6">
    <location>
        <begin position="1964"/>
        <end position="2031"/>
    </location>
</feature>
<keyword evidence="3" id="KW-0597">Phosphoprotein</keyword>
<keyword evidence="10" id="KW-1185">Reference proteome</keyword>
<dbReference type="GO" id="GO:0005737">
    <property type="term" value="C:cytoplasm"/>
    <property type="evidence" value="ECO:0007669"/>
    <property type="project" value="UniProtKB-ARBA"/>
</dbReference>
<protein>
    <submittedName>
        <fullName evidence="9">Pericentrin</fullName>
    </submittedName>
</protein>
<feature type="coiled-coil region" evidence="6">
    <location>
        <begin position="961"/>
        <end position="989"/>
    </location>
</feature>
<feature type="coiled-coil region" evidence="6">
    <location>
        <begin position="1781"/>
        <end position="1846"/>
    </location>
</feature>
<accession>A0A3Q3EBB3</accession>
<dbReference type="InterPro" id="IPR019528">
    <property type="entry name" value="PACT_domain"/>
</dbReference>
<evidence type="ECO:0000313" key="9">
    <source>
        <dbReference type="Ensembl" id="ENSHCOP00000027912.1"/>
    </source>
</evidence>
<feature type="region of interest" description="Disordered" evidence="7">
    <location>
        <begin position="2040"/>
        <end position="2087"/>
    </location>
</feature>
<keyword evidence="2" id="KW-0963">Cytoplasm</keyword>
<feature type="region of interest" description="Disordered" evidence="7">
    <location>
        <begin position="2905"/>
        <end position="2926"/>
    </location>
</feature>
<feature type="region of interest" description="Disordered" evidence="7">
    <location>
        <begin position="3004"/>
        <end position="3025"/>
    </location>
</feature>
<evidence type="ECO:0000259" key="8">
    <source>
        <dbReference type="Pfam" id="PF10495"/>
    </source>
</evidence>
<feature type="coiled-coil region" evidence="6">
    <location>
        <begin position="251"/>
        <end position="331"/>
    </location>
</feature>
<evidence type="ECO:0000256" key="2">
    <source>
        <dbReference type="ARBA" id="ARBA00022490"/>
    </source>
</evidence>
<evidence type="ECO:0000256" key="1">
    <source>
        <dbReference type="ARBA" id="ARBA00004300"/>
    </source>
</evidence>
<feature type="region of interest" description="Disordered" evidence="7">
    <location>
        <begin position="150"/>
        <end position="191"/>
    </location>
</feature>
<feature type="coiled-coil region" evidence="6">
    <location>
        <begin position="1876"/>
        <end position="1926"/>
    </location>
</feature>
<evidence type="ECO:0000256" key="4">
    <source>
        <dbReference type="ARBA" id="ARBA00023054"/>
    </source>
</evidence>
<feature type="coiled-coil region" evidence="6">
    <location>
        <begin position="1583"/>
        <end position="1614"/>
    </location>
</feature>
<comment type="subcellular location">
    <subcellularLocation>
        <location evidence="1">Cytoplasm</location>
        <location evidence="1">Cytoskeleton</location>
        <location evidence="1">Microtubule organizing center</location>
        <location evidence="1">Centrosome</location>
    </subcellularLocation>
</comment>
<dbReference type="Pfam" id="PF10495">
    <property type="entry name" value="PACT_coil_coil"/>
    <property type="match status" value="1"/>
</dbReference>
<reference evidence="9" key="2">
    <citation type="submission" date="2025-09" db="UniProtKB">
        <authorList>
            <consortium name="Ensembl"/>
        </authorList>
    </citation>
    <scope>IDENTIFICATION</scope>
</reference>
<dbReference type="GO" id="GO:0005813">
    <property type="term" value="C:centrosome"/>
    <property type="evidence" value="ECO:0007669"/>
    <property type="project" value="UniProtKB-SubCell"/>
</dbReference>
<dbReference type="InterPro" id="IPR028745">
    <property type="entry name" value="AKAP9/Pericentrin"/>
</dbReference>
<feature type="coiled-coil region" evidence="6">
    <location>
        <begin position="74"/>
        <end position="122"/>
    </location>
</feature>
<evidence type="ECO:0000313" key="10">
    <source>
        <dbReference type="Proteomes" id="UP000264820"/>
    </source>
</evidence>
<feature type="coiled-coil region" evidence="6">
    <location>
        <begin position="1308"/>
        <end position="1426"/>
    </location>
</feature>
<dbReference type="GeneTree" id="ENSGT00730000110871"/>
<feature type="coiled-coil region" evidence="6">
    <location>
        <begin position="519"/>
        <end position="687"/>
    </location>
</feature>
<dbReference type="STRING" id="109280.ENSHCOP00000027912"/>
<feature type="domain" description="Pericentrin/AKAP-450 centrosomal targeting" evidence="8">
    <location>
        <begin position="3097"/>
        <end position="3173"/>
    </location>
</feature>